<dbReference type="AlphaFoldDB" id="A0A5C4XGW9"/>
<sequence length="166" mass="17587">MLPLNAELNAALLSCGMAFFSWELATDKVYGDVTLAELFDVEAGAMATGVPILSLVERISINDRARVAASVHRAITGGHLYQERYHIDHSQRGAVDVVAIGRCLKDDTGVPFIYNGAVMEVSGAATASMVDPLPGHCQSALDLAQKRGNELAARYLSSALKVIGTG</sequence>
<reference evidence="1 2" key="1">
    <citation type="submission" date="2019-06" db="EMBL/GenBank/DDBJ databases">
        <title>The draft genome of Rhizobium smilacinae PTYR-5.</title>
        <authorList>
            <person name="Liu L."/>
            <person name="Li L."/>
            <person name="Zhang X."/>
        </authorList>
    </citation>
    <scope>NUCLEOTIDE SEQUENCE [LARGE SCALE GENOMIC DNA]</scope>
    <source>
        <strain evidence="1 2">PTYR-5</strain>
    </source>
</reference>
<comment type="caution">
    <text evidence="1">The sequence shown here is derived from an EMBL/GenBank/DDBJ whole genome shotgun (WGS) entry which is preliminary data.</text>
</comment>
<dbReference type="RefSeq" id="WP_139677269.1">
    <property type="nucleotide sequence ID" value="NZ_VDMN01000003.1"/>
</dbReference>
<name>A0A5C4XGW9_9HYPH</name>
<evidence type="ECO:0008006" key="3">
    <source>
        <dbReference type="Google" id="ProtNLM"/>
    </source>
</evidence>
<dbReference type="EMBL" id="VDMN01000003">
    <property type="protein sequence ID" value="TNM62775.1"/>
    <property type="molecule type" value="Genomic_DNA"/>
</dbReference>
<accession>A0A5C4XGW9</accession>
<dbReference type="Proteomes" id="UP000311605">
    <property type="component" value="Unassembled WGS sequence"/>
</dbReference>
<proteinExistence type="predicted"/>
<organism evidence="1 2">
    <name type="scientific">Aliirhizobium smilacinae</name>
    <dbReference type="NCBI Taxonomy" id="1395944"/>
    <lineage>
        <taxon>Bacteria</taxon>
        <taxon>Pseudomonadati</taxon>
        <taxon>Pseudomonadota</taxon>
        <taxon>Alphaproteobacteria</taxon>
        <taxon>Hyphomicrobiales</taxon>
        <taxon>Rhizobiaceae</taxon>
        <taxon>Aliirhizobium</taxon>
    </lineage>
</organism>
<gene>
    <name evidence="1" type="ORF">FHP24_16260</name>
</gene>
<keyword evidence="2" id="KW-1185">Reference proteome</keyword>
<dbReference type="Gene3D" id="3.30.450.20">
    <property type="entry name" value="PAS domain"/>
    <property type="match status" value="1"/>
</dbReference>
<dbReference type="OrthoDB" id="7905807at2"/>
<evidence type="ECO:0000313" key="2">
    <source>
        <dbReference type="Proteomes" id="UP000311605"/>
    </source>
</evidence>
<evidence type="ECO:0000313" key="1">
    <source>
        <dbReference type="EMBL" id="TNM62775.1"/>
    </source>
</evidence>
<protein>
    <recommendedName>
        <fullName evidence="3">PAS fold-3 domain-containing protein</fullName>
    </recommendedName>
</protein>